<dbReference type="RefSeq" id="WP_304988120.1">
    <property type="nucleotide sequence ID" value="NZ_BAAACR010000001.1"/>
</dbReference>
<dbReference type="CDD" id="cd00293">
    <property type="entry name" value="USP-like"/>
    <property type="match status" value="1"/>
</dbReference>
<dbReference type="InterPro" id="IPR006015">
    <property type="entry name" value="Universal_stress_UspA"/>
</dbReference>
<protein>
    <submittedName>
        <fullName evidence="3">Universal stress protein</fullName>
    </submittedName>
</protein>
<dbReference type="PANTHER" id="PTHR46268:SF6">
    <property type="entry name" value="UNIVERSAL STRESS PROTEIN UP12"/>
    <property type="match status" value="1"/>
</dbReference>
<sequence length="152" mass="16622">MEEHLKYTHILVPVDGSTQSRYAVRLTGILASVLHATVYFLYVSPFDESTDEGDVSWLPESIVRPAADEAYEIFSDAQSLLPDAVRSECVHRAGTPADEILRFITEERIELVVIGGRKLSRVSGFLLGSVTQTVLEHAHCSVMVAGGASPHL</sequence>
<dbReference type="Gene3D" id="3.40.50.620">
    <property type="entry name" value="HUPs"/>
    <property type="match status" value="1"/>
</dbReference>
<comment type="similarity">
    <text evidence="1">Belongs to the universal stress protein A family.</text>
</comment>
<accession>A0ABN0SV06</accession>
<dbReference type="Pfam" id="PF00582">
    <property type="entry name" value="Usp"/>
    <property type="match status" value="1"/>
</dbReference>
<dbReference type="InterPro" id="IPR014729">
    <property type="entry name" value="Rossmann-like_a/b/a_fold"/>
</dbReference>
<name>A0ABN0SV06_9FIRM</name>
<dbReference type="SUPFAM" id="SSF52402">
    <property type="entry name" value="Adenine nucleotide alpha hydrolases-like"/>
    <property type="match status" value="1"/>
</dbReference>
<evidence type="ECO:0000313" key="3">
    <source>
        <dbReference type="EMBL" id="GAA0201433.1"/>
    </source>
</evidence>
<dbReference type="PANTHER" id="PTHR46268">
    <property type="entry name" value="STRESS RESPONSE PROTEIN NHAX"/>
    <property type="match status" value="1"/>
</dbReference>
<reference evidence="3 4" key="1">
    <citation type="journal article" date="2019" name="Int. J. Syst. Evol. Microbiol.">
        <title>The Global Catalogue of Microorganisms (GCM) 10K type strain sequencing project: providing services to taxonomists for standard genome sequencing and annotation.</title>
        <authorList>
            <consortium name="The Broad Institute Genomics Platform"/>
            <consortium name="The Broad Institute Genome Sequencing Center for Infectious Disease"/>
            <person name="Wu L."/>
            <person name="Ma J."/>
        </authorList>
    </citation>
    <scope>NUCLEOTIDE SEQUENCE [LARGE SCALE GENOMIC DNA]</scope>
    <source>
        <strain evidence="3 4">JCM 8542</strain>
    </source>
</reference>
<evidence type="ECO:0000259" key="2">
    <source>
        <dbReference type="Pfam" id="PF00582"/>
    </source>
</evidence>
<keyword evidence="4" id="KW-1185">Reference proteome</keyword>
<feature type="domain" description="UspA" evidence="2">
    <location>
        <begin position="7"/>
        <end position="144"/>
    </location>
</feature>
<evidence type="ECO:0000256" key="1">
    <source>
        <dbReference type="ARBA" id="ARBA00008791"/>
    </source>
</evidence>
<dbReference type="Proteomes" id="UP001500399">
    <property type="component" value="Unassembled WGS sequence"/>
</dbReference>
<organism evidence="3 4">
    <name type="scientific">Selenomonas dianae</name>
    <dbReference type="NCBI Taxonomy" id="135079"/>
    <lineage>
        <taxon>Bacteria</taxon>
        <taxon>Bacillati</taxon>
        <taxon>Bacillota</taxon>
        <taxon>Negativicutes</taxon>
        <taxon>Selenomonadales</taxon>
        <taxon>Selenomonadaceae</taxon>
        <taxon>Selenomonas</taxon>
    </lineage>
</organism>
<comment type="caution">
    <text evidence="3">The sequence shown here is derived from an EMBL/GenBank/DDBJ whole genome shotgun (WGS) entry which is preliminary data.</text>
</comment>
<dbReference type="EMBL" id="BAAACR010000001">
    <property type="protein sequence ID" value="GAA0201433.1"/>
    <property type="molecule type" value="Genomic_DNA"/>
</dbReference>
<gene>
    <name evidence="3" type="ORF">GCM10008919_01010</name>
</gene>
<evidence type="ECO:0000313" key="4">
    <source>
        <dbReference type="Proteomes" id="UP001500399"/>
    </source>
</evidence>
<dbReference type="InterPro" id="IPR006016">
    <property type="entry name" value="UspA"/>
</dbReference>
<proteinExistence type="inferred from homology"/>
<dbReference type="PRINTS" id="PR01438">
    <property type="entry name" value="UNVRSLSTRESS"/>
</dbReference>